<protein>
    <submittedName>
        <fullName evidence="2">YARHG domain-containing protein</fullName>
    </submittedName>
</protein>
<dbReference type="Gene3D" id="1.20.58.1690">
    <property type="match status" value="1"/>
</dbReference>
<keyword evidence="3" id="KW-1185">Reference proteome</keyword>
<evidence type="ECO:0000259" key="1">
    <source>
        <dbReference type="SMART" id="SM01324"/>
    </source>
</evidence>
<organism evidence="2 3">
    <name type="scientific">Flavobacterium jumunjinense</name>
    <dbReference type="NCBI Taxonomy" id="998845"/>
    <lineage>
        <taxon>Bacteria</taxon>
        <taxon>Pseudomonadati</taxon>
        <taxon>Bacteroidota</taxon>
        <taxon>Flavobacteriia</taxon>
        <taxon>Flavobacteriales</taxon>
        <taxon>Flavobacteriaceae</taxon>
        <taxon>Flavobacterium</taxon>
    </lineage>
</organism>
<sequence length="369" mass="42816">MAVCQNIGATKINPELISPWKESDFKKYEGIYHFGEGDGSNLILLVNNNKISIQIRETGYWTEGGYALESGITQLSELDLKWEYKNLTNIKIIDGKFFSNEYSGEFVLYKEDSNSYFGLKINNPWNTWIGEKRYEIGVKRNDFNILNYYAGQFPVASIQFLTKGDVYSYNSDDLALMRNEIFARYGYKFKEKGTFDICFKKQNWYYPKYRDITAFLTDIELHNISIIKEIEEYRNEDIYVPEFPEKNKKIVLTAKQGDLVIALSIKRIGNKTIEYSLEMVEFGKKNYSKKGLASMADGPYLGSESDESSVSGISYLCDEYVDEKEDCYMYIRLGKEEKTSNYLLGKIIKNCNDKIKDIDLNNFPTLIEK</sequence>
<name>A0ABV5GL20_9FLAO</name>
<evidence type="ECO:0000313" key="3">
    <source>
        <dbReference type="Proteomes" id="UP001589607"/>
    </source>
</evidence>
<gene>
    <name evidence="2" type="ORF">ACFFVF_05915</name>
</gene>
<dbReference type="InterPro" id="IPR025582">
    <property type="entry name" value="YARHG_dom"/>
</dbReference>
<comment type="caution">
    <text evidence="2">The sequence shown here is derived from an EMBL/GenBank/DDBJ whole genome shotgun (WGS) entry which is preliminary data.</text>
</comment>
<dbReference type="SMART" id="SM01324">
    <property type="entry name" value="YARHG"/>
    <property type="match status" value="1"/>
</dbReference>
<dbReference type="Pfam" id="PF13308">
    <property type="entry name" value="YARHG"/>
    <property type="match status" value="1"/>
</dbReference>
<dbReference type="Proteomes" id="UP001589607">
    <property type="component" value="Unassembled WGS sequence"/>
</dbReference>
<dbReference type="RefSeq" id="WP_236457691.1">
    <property type="nucleotide sequence ID" value="NZ_CP091285.1"/>
</dbReference>
<reference evidence="2 3" key="1">
    <citation type="submission" date="2024-09" db="EMBL/GenBank/DDBJ databases">
        <authorList>
            <person name="Sun Q."/>
            <person name="Mori K."/>
        </authorList>
    </citation>
    <scope>NUCLEOTIDE SEQUENCE [LARGE SCALE GENOMIC DNA]</scope>
    <source>
        <strain evidence="2 3">CECT 7955</strain>
    </source>
</reference>
<accession>A0ABV5GL20</accession>
<dbReference type="EMBL" id="JBHMEY010000013">
    <property type="protein sequence ID" value="MFB9096044.1"/>
    <property type="molecule type" value="Genomic_DNA"/>
</dbReference>
<feature type="domain" description="YARHG" evidence="1">
    <location>
        <begin position="149"/>
        <end position="232"/>
    </location>
</feature>
<evidence type="ECO:0000313" key="2">
    <source>
        <dbReference type="EMBL" id="MFB9096044.1"/>
    </source>
</evidence>
<proteinExistence type="predicted"/>
<dbReference type="InterPro" id="IPR038434">
    <property type="entry name" value="YARHG_sf"/>
</dbReference>